<organism evidence="3 4">
    <name type="scientific">Gymnopus androsaceus JB14</name>
    <dbReference type="NCBI Taxonomy" id="1447944"/>
    <lineage>
        <taxon>Eukaryota</taxon>
        <taxon>Fungi</taxon>
        <taxon>Dikarya</taxon>
        <taxon>Basidiomycota</taxon>
        <taxon>Agaricomycotina</taxon>
        <taxon>Agaricomycetes</taxon>
        <taxon>Agaricomycetidae</taxon>
        <taxon>Agaricales</taxon>
        <taxon>Marasmiineae</taxon>
        <taxon>Omphalotaceae</taxon>
        <taxon>Gymnopus</taxon>
    </lineage>
</organism>
<evidence type="ECO:0000256" key="1">
    <source>
        <dbReference type="SAM" id="MobiDB-lite"/>
    </source>
</evidence>
<feature type="region of interest" description="Disordered" evidence="1">
    <location>
        <begin position="130"/>
        <end position="173"/>
    </location>
</feature>
<dbReference type="Gene3D" id="2.40.50.40">
    <property type="match status" value="1"/>
</dbReference>
<dbReference type="GO" id="GO:0006338">
    <property type="term" value="P:chromatin remodeling"/>
    <property type="evidence" value="ECO:0007669"/>
    <property type="project" value="UniProtKB-ARBA"/>
</dbReference>
<dbReference type="Pfam" id="PF00385">
    <property type="entry name" value="Chromo"/>
    <property type="match status" value="1"/>
</dbReference>
<dbReference type="AlphaFoldDB" id="A0A6A4GNQ0"/>
<dbReference type="EMBL" id="ML769834">
    <property type="protein sequence ID" value="KAE9386963.1"/>
    <property type="molecule type" value="Genomic_DNA"/>
</dbReference>
<feature type="domain" description="Chromo" evidence="2">
    <location>
        <begin position="47"/>
        <end position="108"/>
    </location>
</feature>
<evidence type="ECO:0000259" key="2">
    <source>
        <dbReference type="PROSITE" id="PS50013"/>
    </source>
</evidence>
<dbReference type="Proteomes" id="UP000799118">
    <property type="component" value="Unassembled WGS sequence"/>
</dbReference>
<evidence type="ECO:0000313" key="3">
    <source>
        <dbReference type="EMBL" id="KAE9386963.1"/>
    </source>
</evidence>
<dbReference type="SMART" id="SM00298">
    <property type="entry name" value="CHROMO"/>
    <property type="match status" value="1"/>
</dbReference>
<dbReference type="OrthoDB" id="2273864at2759"/>
<proteinExistence type="predicted"/>
<keyword evidence="4" id="KW-1185">Reference proteome</keyword>
<name>A0A6A4GNQ0_9AGAR</name>
<gene>
    <name evidence="3" type="ORF">BT96DRAFT_1005576</name>
</gene>
<dbReference type="PROSITE" id="PS50013">
    <property type="entry name" value="CHROMO_2"/>
    <property type="match status" value="1"/>
</dbReference>
<evidence type="ECO:0000313" key="4">
    <source>
        <dbReference type="Proteomes" id="UP000799118"/>
    </source>
</evidence>
<reference evidence="3" key="1">
    <citation type="journal article" date="2019" name="Environ. Microbiol.">
        <title>Fungal ecological strategies reflected in gene transcription - a case study of two litter decomposers.</title>
        <authorList>
            <person name="Barbi F."/>
            <person name="Kohler A."/>
            <person name="Barry K."/>
            <person name="Baskaran P."/>
            <person name="Daum C."/>
            <person name="Fauchery L."/>
            <person name="Ihrmark K."/>
            <person name="Kuo A."/>
            <person name="LaButti K."/>
            <person name="Lipzen A."/>
            <person name="Morin E."/>
            <person name="Grigoriev I.V."/>
            <person name="Henrissat B."/>
            <person name="Lindahl B."/>
            <person name="Martin F."/>
        </authorList>
    </citation>
    <scope>NUCLEOTIDE SEQUENCE</scope>
    <source>
        <strain evidence="3">JB14</strain>
    </source>
</reference>
<accession>A0A6A4GNQ0</accession>
<dbReference type="InterPro" id="IPR000953">
    <property type="entry name" value="Chromo/chromo_shadow_dom"/>
</dbReference>
<dbReference type="SUPFAM" id="SSF54160">
    <property type="entry name" value="Chromo domain-like"/>
    <property type="match status" value="1"/>
</dbReference>
<dbReference type="InterPro" id="IPR016197">
    <property type="entry name" value="Chromo-like_dom_sf"/>
</dbReference>
<dbReference type="CDD" id="cd00024">
    <property type="entry name" value="CD_CSD"/>
    <property type="match status" value="1"/>
</dbReference>
<feature type="compositionally biased region" description="Polar residues" evidence="1">
    <location>
        <begin position="133"/>
        <end position="159"/>
    </location>
</feature>
<protein>
    <recommendedName>
        <fullName evidence="2">Chromo domain-containing protein</fullName>
    </recommendedName>
</protein>
<sequence>MTCIINLPAYVSFTFSLQFFTPHPDDDVPGHEIPEAPPVELEGENVYEVEEIVNSRVFGRYKSLQFLVRWKTYGPEEDSWEPLINLIGSVEKIRKFQLDHPTKPHATEEELTEMEAIDFEETQEWENLEVRNESTPNATSRQSPMTDTNPSPQKRNFNPHNPYPARVRKRVQY</sequence>
<dbReference type="InterPro" id="IPR023780">
    <property type="entry name" value="Chromo_domain"/>
</dbReference>